<keyword evidence="2" id="KW-1185">Reference proteome</keyword>
<evidence type="ECO:0008006" key="3">
    <source>
        <dbReference type="Google" id="ProtNLM"/>
    </source>
</evidence>
<name>A0ABW5MUD9_9FLAO</name>
<protein>
    <recommendedName>
        <fullName evidence="3">DUF4468 domain-containing protein</fullName>
    </recommendedName>
</protein>
<comment type="caution">
    <text evidence="1">The sequence shown here is derived from an EMBL/GenBank/DDBJ whole genome shotgun (WGS) entry which is preliminary data.</text>
</comment>
<evidence type="ECO:0000313" key="2">
    <source>
        <dbReference type="Proteomes" id="UP001597526"/>
    </source>
</evidence>
<gene>
    <name evidence="1" type="ORF">ACFSQJ_08435</name>
</gene>
<sequence>MTKNLILIGLFLIFGLGLQTTSAQQNKINKIRSAPLHSGESRTYEAPYKNMVKYAREATTEAGLSIESSEKIDDATYMIIGKAKASAWSWGELVRVVLIDNADKVTVRVYSKRAIKINVTAKGNYTNTILSNIEAKIDFETE</sequence>
<dbReference type="Proteomes" id="UP001597526">
    <property type="component" value="Unassembled WGS sequence"/>
</dbReference>
<reference evidence="2" key="1">
    <citation type="journal article" date="2019" name="Int. J. Syst. Evol. Microbiol.">
        <title>The Global Catalogue of Microorganisms (GCM) 10K type strain sequencing project: providing services to taxonomists for standard genome sequencing and annotation.</title>
        <authorList>
            <consortium name="The Broad Institute Genomics Platform"/>
            <consortium name="The Broad Institute Genome Sequencing Center for Infectious Disease"/>
            <person name="Wu L."/>
            <person name="Ma J."/>
        </authorList>
    </citation>
    <scope>NUCLEOTIDE SEQUENCE [LARGE SCALE GENOMIC DNA]</scope>
    <source>
        <strain evidence="2">KCTC 52368</strain>
    </source>
</reference>
<dbReference type="RefSeq" id="WP_377766509.1">
    <property type="nucleotide sequence ID" value="NZ_JBHULB010000008.1"/>
</dbReference>
<accession>A0ABW5MUD9</accession>
<evidence type="ECO:0000313" key="1">
    <source>
        <dbReference type="EMBL" id="MFD2586955.1"/>
    </source>
</evidence>
<proteinExistence type="predicted"/>
<organism evidence="1 2">
    <name type="scientific">Croceitalea marina</name>
    <dbReference type="NCBI Taxonomy" id="1775166"/>
    <lineage>
        <taxon>Bacteria</taxon>
        <taxon>Pseudomonadati</taxon>
        <taxon>Bacteroidota</taxon>
        <taxon>Flavobacteriia</taxon>
        <taxon>Flavobacteriales</taxon>
        <taxon>Flavobacteriaceae</taxon>
        <taxon>Croceitalea</taxon>
    </lineage>
</organism>
<dbReference type="EMBL" id="JBHULB010000008">
    <property type="protein sequence ID" value="MFD2586955.1"/>
    <property type="molecule type" value="Genomic_DNA"/>
</dbReference>